<evidence type="ECO:0000313" key="2">
    <source>
        <dbReference type="Proteomes" id="UP001180020"/>
    </source>
</evidence>
<comment type="caution">
    <text evidence="1">The sequence shown here is derived from an EMBL/GenBank/DDBJ whole genome shotgun (WGS) entry which is preliminary data.</text>
</comment>
<accession>A0AAV9EQB8</accession>
<sequence>MMDAAVSLRSSLGVSSSLGFMAKSGFMASLCPHPLSFNGASQLLDRRLRHWPSVSLPRLGHRQLFAGTWRKLCIRASCPDFSDPDPPLAPLELESPVGQFLSHILTSQPHLFPAAVETQLENLQIDRDSEKERKEPFGPRLNPSLSRRIAEVKAKERNKVLEEILYALVVQKFVNAEILMMPAIRMVARWWDYEEGKNTLELFHSPEALEMINNHLSRILGLRVTDLSTVTPISTLQIGRVYASSVTYGYFLRRVDQRFQLEKSYETCGSVEEESDTRQVMPDQLLRPKEYGWIVASHPDDSVVENSTWFLGFGPGVSNEGVKPSLWSYIMSLETDIFQSYARIGSKEVISIIEKHTGALLGRPEMFINPVGAKNSLRGEFIKISFGVLKSLMLEAVTFGSFLWDAVSYVDSRYRLY</sequence>
<name>A0AAV9EQB8_ACOCL</name>
<proteinExistence type="predicted"/>
<dbReference type="PANTHER" id="PTHR31808">
    <property type="entry name" value="EXPRESSED PROTEIN"/>
    <property type="match status" value="1"/>
</dbReference>
<dbReference type="PANTHER" id="PTHR31808:SF4">
    <property type="entry name" value="LIGASE, PUTATIVE (DUF760)-RELATED"/>
    <property type="match status" value="1"/>
</dbReference>
<dbReference type="AlphaFoldDB" id="A0AAV9EQB8"/>
<dbReference type="Pfam" id="PF05542">
    <property type="entry name" value="DUF760"/>
    <property type="match status" value="2"/>
</dbReference>
<evidence type="ECO:0000313" key="1">
    <source>
        <dbReference type="EMBL" id="KAK1315033.1"/>
    </source>
</evidence>
<organism evidence="1 2">
    <name type="scientific">Acorus calamus</name>
    <name type="common">Sweet flag</name>
    <dbReference type="NCBI Taxonomy" id="4465"/>
    <lineage>
        <taxon>Eukaryota</taxon>
        <taxon>Viridiplantae</taxon>
        <taxon>Streptophyta</taxon>
        <taxon>Embryophyta</taxon>
        <taxon>Tracheophyta</taxon>
        <taxon>Spermatophyta</taxon>
        <taxon>Magnoliopsida</taxon>
        <taxon>Liliopsida</taxon>
        <taxon>Acoraceae</taxon>
        <taxon>Acorus</taxon>
    </lineage>
</organism>
<dbReference type="InterPro" id="IPR038925">
    <property type="entry name" value="At3g17800-like"/>
</dbReference>
<gene>
    <name evidence="1" type="ORF">QJS10_CPA06g02309</name>
</gene>
<keyword evidence="2" id="KW-1185">Reference proteome</keyword>
<protein>
    <submittedName>
        <fullName evidence="1">Uncharacterized protein</fullName>
    </submittedName>
</protein>
<dbReference type="Proteomes" id="UP001180020">
    <property type="component" value="Unassembled WGS sequence"/>
</dbReference>
<dbReference type="EMBL" id="JAUJYO010000006">
    <property type="protein sequence ID" value="KAK1315033.1"/>
    <property type="molecule type" value="Genomic_DNA"/>
</dbReference>
<reference evidence="1" key="1">
    <citation type="journal article" date="2023" name="Nat. Commun.">
        <title>Diploid and tetraploid genomes of Acorus and the evolution of monocots.</title>
        <authorList>
            <person name="Ma L."/>
            <person name="Liu K.W."/>
            <person name="Li Z."/>
            <person name="Hsiao Y.Y."/>
            <person name="Qi Y."/>
            <person name="Fu T."/>
            <person name="Tang G.D."/>
            <person name="Zhang D."/>
            <person name="Sun W.H."/>
            <person name="Liu D.K."/>
            <person name="Li Y."/>
            <person name="Chen G.Z."/>
            <person name="Liu X.D."/>
            <person name="Liao X.Y."/>
            <person name="Jiang Y.T."/>
            <person name="Yu X."/>
            <person name="Hao Y."/>
            <person name="Huang J."/>
            <person name="Zhao X.W."/>
            <person name="Ke S."/>
            <person name="Chen Y.Y."/>
            <person name="Wu W.L."/>
            <person name="Hsu J.L."/>
            <person name="Lin Y.F."/>
            <person name="Huang M.D."/>
            <person name="Li C.Y."/>
            <person name="Huang L."/>
            <person name="Wang Z.W."/>
            <person name="Zhao X."/>
            <person name="Zhong W.Y."/>
            <person name="Peng D.H."/>
            <person name="Ahmad S."/>
            <person name="Lan S."/>
            <person name="Zhang J.S."/>
            <person name="Tsai W.C."/>
            <person name="Van de Peer Y."/>
            <person name="Liu Z.J."/>
        </authorList>
    </citation>
    <scope>NUCLEOTIDE SEQUENCE</scope>
    <source>
        <strain evidence="1">CP</strain>
    </source>
</reference>
<dbReference type="InterPro" id="IPR008479">
    <property type="entry name" value="DUF760"/>
</dbReference>
<reference evidence="1" key="2">
    <citation type="submission" date="2023-06" db="EMBL/GenBank/DDBJ databases">
        <authorList>
            <person name="Ma L."/>
            <person name="Liu K.-W."/>
            <person name="Li Z."/>
            <person name="Hsiao Y.-Y."/>
            <person name="Qi Y."/>
            <person name="Fu T."/>
            <person name="Tang G."/>
            <person name="Zhang D."/>
            <person name="Sun W.-H."/>
            <person name="Liu D.-K."/>
            <person name="Li Y."/>
            <person name="Chen G.-Z."/>
            <person name="Liu X.-D."/>
            <person name="Liao X.-Y."/>
            <person name="Jiang Y.-T."/>
            <person name="Yu X."/>
            <person name="Hao Y."/>
            <person name="Huang J."/>
            <person name="Zhao X.-W."/>
            <person name="Ke S."/>
            <person name="Chen Y.-Y."/>
            <person name="Wu W.-L."/>
            <person name="Hsu J.-L."/>
            <person name="Lin Y.-F."/>
            <person name="Huang M.-D."/>
            <person name="Li C.-Y."/>
            <person name="Huang L."/>
            <person name="Wang Z.-W."/>
            <person name="Zhao X."/>
            <person name="Zhong W.-Y."/>
            <person name="Peng D.-H."/>
            <person name="Ahmad S."/>
            <person name="Lan S."/>
            <person name="Zhang J.-S."/>
            <person name="Tsai W.-C."/>
            <person name="Van De Peer Y."/>
            <person name="Liu Z.-J."/>
        </authorList>
    </citation>
    <scope>NUCLEOTIDE SEQUENCE</scope>
    <source>
        <strain evidence="1">CP</strain>
        <tissue evidence="1">Leaves</tissue>
    </source>
</reference>